<dbReference type="EMBL" id="CAJNOC010005887">
    <property type="protein sequence ID" value="CAF1064776.1"/>
    <property type="molecule type" value="Genomic_DNA"/>
</dbReference>
<evidence type="ECO:0000313" key="1">
    <source>
        <dbReference type="EMBL" id="CAF1064776.1"/>
    </source>
</evidence>
<feature type="non-terminal residue" evidence="1">
    <location>
        <position position="150"/>
    </location>
</feature>
<dbReference type="Proteomes" id="UP000663879">
    <property type="component" value="Unassembled WGS sequence"/>
</dbReference>
<dbReference type="Pfam" id="PF15874">
    <property type="entry name" value="Il2rg"/>
    <property type="match status" value="1"/>
</dbReference>
<protein>
    <submittedName>
        <fullName evidence="1">Uncharacterized protein</fullName>
    </submittedName>
</protein>
<dbReference type="PANTHER" id="PTHR33887:SF4">
    <property type="entry name" value="AB2-183"/>
    <property type="match status" value="1"/>
</dbReference>
<comment type="caution">
    <text evidence="1">The sequence shown here is derived from an EMBL/GenBank/DDBJ whole genome shotgun (WGS) entry which is preliminary data.</text>
</comment>
<organism evidence="1 2">
    <name type="scientific">Brachionus calyciflorus</name>
    <dbReference type="NCBI Taxonomy" id="104777"/>
    <lineage>
        <taxon>Eukaryota</taxon>
        <taxon>Metazoa</taxon>
        <taxon>Spiralia</taxon>
        <taxon>Gnathifera</taxon>
        <taxon>Rotifera</taxon>
        <taxon>Eurotatoria</taxon>
        <taxon>Monogononta</taxon>
        <taxon>Pseudotrocha</taxon>
        <taxon>Ploima</taxon>
        <taxon>Brachionidae</taxon>
        <taxon>Brachionus</taxon>
    </lineage>
</organism>
<keyword evidence="2" id="KW-1185">Reference proteome</keyword>
<dbReference type="PANTHER" id="PTHR33887">
    <property type="entry name" value="PB1 DOMAIN-CONTAINING PROTEIN"/>
    <property type="match status" value="1"/>
</dbReference>
<gene>
    <name evidence="1" type="ORF">OXX778_LOCUS19447</name>
</gene>
<dbReference type="AlphaFoldDB" id="A0A814LGP1"/>
<reference evidence="1" key="1">
    <citation type="submission" date="2021-02" db="EMBL/GenBank/DDBJ databases">
        <authorList>
            <person name="Nowell W R."/>
        </authorList>
    </citation>
    <scope>NUCLEOTIDE SEQUENCE</scope>
    <source>
        <strain evidence="1">Ploen Becks lab</strain>
    </source>
</reference>
<dbReference type="OrthoDB" id="2109241at2759"/>
<name>A0A814LGP1_9BILA</name>
<evidence type="ECO:0000313" key="2">
    <source>
        <dbReference type="Proteomes" id="UP000663879"/>
    </source>
</evidence>
<sequence>MKTSARESNVNSSLNRKVTSNNLNVLSNTNQLNNSLNLGTNTLGNFDHKTFVKILYADNKTILLNSLCSCLHMLNYLKEQLSLNKDELIDLIDFDGNLREIPNLNNRDYAIQFLVPTVSYAVLKIDLDTNTNEKRYTPILNENRLTANMI</sequence>
<feature type="non-terminal residue" evidence="1">
    <location>
        <position position="1"/>
    </location>
</feature>
<accession>A0A814LGP1</accession>
<proteinExistence type="predicted"/>
<dbReference type="InterPro" id="IPR039471">
    <property type="entry name" value="CXorf65-like"/>
</dbReference>